<dbReference type="AlphaFoldDB" id="A0AAP7LUZ0"/>
<comment type="caution">
    <text evidence="1">The sequence shown here is derived from an EMBL/GenBank/DDBJ whole genome shotgun (WGS) entry which is preliminary data.</text>
</comment>
<accession>A0AAP7LUZ0</accession>
<name>A0AAP7LUZ0_9STAP</name>
<dbReference type="EMBL" id="LNPX01000004">
    <property type="protein sequence ID" value="OEK58937.1"/>
    <property type="molecule type" value="Genomic_DNA"/>
</dbReference>
<organism evidence="1 2">
    <name type="scientific">Staphylococcus equorum</name>
    <dbReference type="NCBI Taxonomy" id="246432"/>
    <lineage>
        <taxon>Bacteria</taxon>
        <taxon>Bacillati</taxon>
        <taxon>Bacillota</taxon>
        <taxon>Bacilli</taxon>
        <taxon>Bacillales</taxon>
        <taxon>Staphylococcaceae</taxon>
        <taxon>Staphylococcus</taxon>
    </lineage>
</organism>
<gene>
    <name evidence="1" type="ORF">ASS94_01020</name>
</gene>
<dbReference type="RefSeq" id="WP_069854337.1">
    <property type="nucleotide sequence ID" value="NZ_LNPX01000004.1"/>
</dbReference>
<protein>
    <submittedName>
        <fullName evidence="1">Uncharacterized protein</fullName>
    </submittedName>
</protein>
<sequence length="85" mass="9893">MKTQLEIDTGNGDSLVKLINEMEAQKLDMVTGDTQNEEMILATLVENNEEAKLKVVIMHDNDWNHISYFNEYGECVEDFYKKDDF</sequence>
<dbReference type="Proteomes" id="UP000095464">
    <property type="component" value="Unassembled WGS sequence"/>
</dbReference>
<evidence type="ECO:0000313" key="1">
    <source>
        <dbReference type="EMBL" id="OEK58937.1"/>
    </source>
</evidence>
<proteinExistence type="predicted"/>
<evidence type="ECO:0000313" key="2">
    <source>
        <dbReference type="Proteomes" id="UP000095464"/>
    </source>
</evidence>
<reference evidence="2" key="1">
    <citation type="submission" date="2015-11" db="EMBL/GenBank/DDBJ databases">
        <title>Genomic diversity of Staphylococcus saprophyticus strains from urinary tract infections, animal surfaces, and fermented foods.</title>
        <authorList>
            <person name="Wolfe B.E."/>
        </authorList>
    </citation>
    <scope>NUCLEOTIDE SEQUENCE [LARGE SCALE GENOMIC DNA]</scope>
    <source>
        <strain evidence="2">738_7</strain>
    </source>
</reference>